<dbReference type="RefSeq" id="WP_102755248.1">
    <property type="nucleotide sequence ID" value="NZ_CP025791.1"/>
</dbReference>
<proteinExistence type="predicted"/>
<name>A0A2K9PNF1_9FLAO</name>
<feature type="domain" description="Carbohydrate-binding" evidence="1">
    <location>
        <begin position="35"/>
        <end position="242"/>
    </location>
</feature>
<protein>
    <recommendedName>
        <fullName evidence="1">Carbohydrate-binding domain-containing protein</fullName>
    </recommendedName>
</protein>
<dbReference type="CDD" id="cd09620">
    <property type="entry name" value="CBM9_like_3"/>
    <property type="match status" value="1"/>
</dbReference>
<dbReference type="GO" id="GO:0016052">
    <property type="term" value="P:carbohydrate catabolic process"/>
    <property type="evidence" value="ECO:0007669"/>
    <property type="project" value="InterPro"/>
</dbReference>
<dbReference type="EMBL" id="CP025791">
    <property type="protein sequence ID" value="AUP78593.1"/>
    <property type="molecule type" value="Genomic_DNA"/>
</dbReference>
<evidence type="ECO:0000259" key="1">
    <source>
        <dbReference type="Pfam" id="PF06452"/>
    </source>
</evidence>
<dbReference type="KEGG" id="fek:C1H87_07660"/>
<evidence type="ECO:0000313" key="3">
    <source>
        <dbReference type="Proteomes" id="UP000235826"/>
    </source>
</evidence>
<dbReference type="Proteomes" id="UP000235826">
    <property type="component" value="Chromosome"/>
</dbReference>
<dbReference type="SUPFAM" id="SSF49344">
    <property type="entry name" value="CBD9-like"/>
    <property type="match status" value="1"/>
</dbReference>
<gene>
    <name evidence="2" type="ORF">C1H87_07660</name>
</gene>
<dbReference type="Gene3D" id="2.60.40.1190">
    <property type="match status" value="1"/>
</dbReference>
<dbReference type="Pfam" id="PF06452">
    <property type="entry name" value="CBM9_1"/>
    <property type="match status" value="1"/>
</dbReference>
<keyword evidence="3" id="KW-1185">Reference proteome</keyword>
<dbReference type="GO" id="GO:0004553">
    <property type="term" value="F:hydrolase activity, hydrolyzing O-glycosyl compounds"/>
    <property type="evidence" value="ECO:0007669"/>
    <property type="project" value="InterPro"/>
</dbReference>
<dbReference type="GO" id="GO:0030246">
    <property type="term" value="F:carbohydrate binding"/>
    <property type="evidence" value="ECO:0007669"/>
    <property type="project" value="InterPro"/>
</dbReference>
<organism evidence="2 3">
    <name type="scientific">Flavivirga eckloniae</name>
    <dbReference type="NCBI Taxonomy" id="1803846"/>
    <lineage>
        <taxon>Bacteria</taxon>
        <taxon>Pseudomonadati</taxon>
        <taxon>Bacteroidota</taxon>
        <taxon>Flavobacteriia</taxon>
        <taxon>Flavobacteriales</taxon>
        <taxon>Flavobacteriaceae</taxon>
        <taxon>Flavivirga</taxon>
    </lineage>
</organism>
<reference evidence="2 3" key="1">
    <citation type="submission" date="2018-01" db="EMBL/GenBank/DDBJ databases">
        <title>Complete genome sequence of Flavivirga eckloniae ECD14 isolated from seaweed Ecklonia cava.</title>
        <authorList>
            <person name="Lee J.H."/>
            <person name="Baik K.S."/>
            <person name="Seong C.N."/>
        </authorList>
    </citation>
    <scope>NUCLEOTIDE SEQUENCE [LARGE SCALE GENOMIC DNA]</scope>
    <source>
        <strain evidence="2 3">ECD14</strain>
    </source>
</reference>
<dbReference type="AlphaFoldDB" id="A0A2K9PNF1"/>
<accession>A0A2K9PNF1</accession>
<dbReference type="PROSITE" id="PS51257">
    <property type="entry name" value="PROKAR_LIPOPROTEIN"/>
    <property type="match status" value="1"/>
</dbReference>
<dbReference type="OrthoDB" id="9786766at2"/>
<dbReference type="InterPro" id="IPR010502">
    <property type="entry name" value="Carb-bd_dom_fam9"/>
</dbReference>
<evidence type="ECO:0000313" key="2">
    <source>
        <dbReference type="EMBL" id="AUP78593.1"/>
    </source>
</evidence>
<sequence>MKYPSLLLSLIMFACVHSQTNKHHKAYKAKSSITVDGYANEPVWNDAAPLILSNFYDNDTKEEGQQTKAKISWDDSKLFIFFECQDKYLTAREVNRDGMPFLDDCAEVFLIPDPNPLNMHFGFEVNLYKAANDFIFINGMGKAGFVSVKAYNPEIEVEIKVNGTINNNSDIDSGWTMEIAIPISAFHTNGLTNTFNPAQTWRMQLLRQDRNKMKSEQHTTYTLFPLLENRDVHDPQSFGKLLFTQN</sequence>